<evidence type="ECO:0000256" key="4">
    <source>
        <dbReference type="ARBA" id="ARBA00022833"/>
    </source>
</evidence>
<feature type="binding site" evidence="6">
    <location>
        <position position="70"/>
    </location>
    <ligand>
        <name>Zn(2+)</name>
        <dbReference type="ChEBI" id="CHEBI:29105"/>
    </ligand>
</feature>
<dbReference type="PROSITE" id="PS51915">
    <property type="entry name" value="ZAD"/>
    <property type="match status" value="1"/>
</dbReference>
<evidence type="ECO:0000256" key="6">
    <source>
        <dbReference type="PROSITE-ProRule" id="PRU01263"/>
    </source>
</evidence>
<dbReference type="Gene3D" id="3.40.1800.20">
    <property type="match status" value="1"/>
</dbReference>
<dbReference type="PROSITE" id="PS50157">
    <property type="entry name" value="ZINC_FINGER_C2H2_2"/>
    <property type="match status" value="4"/>
</dbReference>
<dbReference type="PANTHER" id="PTHR24379">
    <property type="entry name" value="KRAB AND ZINC FINGER DOMAIN-CONTAINING"/>
    <property type="match status" value="1"/>
</dbReference>
<evidence type="ECO:0000259" key="8">
    <source>
        <dbReference type="PROSITE" id="PS50157"/>
    </source>
</evidence>
<feature type="compositionally biased region" description="Low complexity" evidence="7">
    <location>
        <begin position="188"/>
        <end position="198"/>
    </location>
</feature>
<dbReference type="Gene3D" id="3.30.160.60">
    <property type="entry name" value="Classic Zinc Finger"/>
    <property type="match status" value="5"/>
</dbReference>
<dbReference type="PROSITE" id="PS00028">
    <property type="entry name" value="ZINC_FINGER_C2H2_1"/>
    <property type="match status" value="7"/>
</dbReference>
<dbReference type="AlphaFoldDB" id="A0A336MC88"/>
<reference evidence="10" key="1">
    <citation type="submission" date="2018-07" db="EMBL/GenBank/DDBJ databases">
        <authorList>
            <person name="Quirk P.G."/>
            <person name="Krulwich T.A."/>
        </authorList>
    </citation>
    <scope>NUCLEOTIDE SEQUENCE</scope>
</reference>
<dbReference type="OMA" id="ICHERNE"/>
<organism evidence="10">
    <name type="scientific">Culicoides sonorensis</name>
    <name type="common">Biting midge</name>
    <dbReference type="NCBI Taxonomy" id="179676"/>
    <lineage>
        <taxon>Eukaryota</taxon>
        <taxon>Metazoa</taxon>
        <taxon>Ecdysozoa</taxon>
        <taxon>Arthropoda</taxon>
        <taxon>Hexapoda</taxon>
        <taxon>Insecta</taxon>
        <taxon>Pterygota</taxon>
        <taxon>Neoptera</taxon>
        <taxon>Endopterygota</taxon>
        <taxon>Diptera</taxon>
        <taxon>Nematocera</taxon>
        <taxon>Chironomoidea</taxon>
        <taxon>Ceratopogonidae</taxon>
        <taxon>Ceratopogoninae</taxon>
        <taxon>Culicoides</taxon>
        <taxon>Monoculicoides</taxon>
    </lineage>
</organism>
<proteinExistence type="predicted"/>
<feature type="domain" description="ZAD" evidence="9">
    <location>
        <begin position="25"/>
        <end position="97"/>
    </location>
</feature>
<feature type="region of interest" description="Disordered" evidence="7">
    <location>
        <begin position="147"/>
        <end position="198"/>
    </location>
</feature>
<evidence type="ECO:0000256" key="1">
    <source>
        <dbReference type="ARBA" id="ARBA00022723"/>
    </source>
</evidence>
<dbReference type="InterPro" id="IPR012934">
    <property type="entry name" value="Znf_AD"/>
</dbReference>
<protein>
    <submittedName>
        <fullName evidence="10">CSON014937 protein</fullName>
    </submittedName>
</protein>
<keyword evidence="1 6" id="KW-0479">Metal-binding</keyword>
<dbReference type="VEuPathDB" id="VectorBase:CSON014937"/>
<feature type="binding site" evidence="6">
    <location>
        <position position="27"/>
    </location>
    <ligand>
        <name>Zn(2+)</name>
        <dbReference type="ChEBI" id="CHEBI:29105"/>
    </ligand>
</feature>
<dbReference type="GO" id="GO:0005634">
    <property type="term" value="C:nucleus"/>
    <property type="evidence" value="ECO:0007669"/>
    <property type="project" value="InterPro"/>
</dbReference>
<feature type="binding site" evidence="6">
    <location>
        <position position="30"/>
    </location>
    <ligand>
        <name>Zn(2+)</name>
        <dbReference type="ChEBI" id="CHEBI:29105"/>
    </ligand>
</feature>
<keyword evidence="2" id="KW-0677">Repeat</keyword>
<dbReference type="SMART" id="SM00355">
    <property type="entry name" value="ZnF_C2H2"/>
    <property type="match status" value="11"/>
</dbReference>
<sequence>MPKRKRNNRAELEITEPINKDSYLKKCRLCLEKTEPRPKCLTDPKIKAQFDTALADIELQDLDTLSLVICHKCVDFIQKIIEFKENIIKNQDFLLILNQKQEFIEKREPLDEVTFADVLIKDDFEIKQEIEVKEQIQIEKEEVISNCDENEGDEYVSDQNDPSYTDSEKDKVEIESDDDEIDDDDEGNLSINNSLSESEYVRMDENETNGKLRLPKIQKDKETNRVWCPFCYKQYMNIYYLARHGKLRHPEYNWYYRKNSKRTIWACKFCNAEYRKRCALKDHALVEHFGRDEYTCDICNYKTPMKYLIRNHMRGVHLKERRGIYRKVTKPTEVITCKICKHLSASRSLHFVHMKQHEISEFQCPTCNLYFRTQHVLDKHIRMTHIFPTLPYSCNLCVSARFKSQEILNLHHQLHQNPNRKPFPCHLCELQFPKETMLQNHLICHERNEIECCQLCGLSLQCDSYSDHVMRHVTKYEDYEHVCHICAWRFISHIDLKIHIKTHENDDVSFTCDKCQINIKTKGRFENHIAKCNGPKTEFPCSFCPAVFMTKSSKYRHEVKIHKGWFCKRCNVTFDRYYSYKVHRKTEQHRLSRETQKIRIAEKRAQSDDKRLGYKKKLKRIHLE</sequence>
<evidence type="ECO:0000256" key="2">
    <source>
        <dbReference type="ARBA" id="ARBA00022737"/>
    </source>
</evidence>
<dbReference type="InterPro" id="IPR036236">
    <property type="entry name" value="Znf_C2H2_sf"/>
</dbReference>
<evidence type="ECO:0000256" key="7">
    <source>
        <dbReference type="SAM" id="MobiDB-lite"/>
    </source>
</evidence>
<feature type="domain" description="C2H2-type" evidence="8">
    <location>
        <begin position="539"/>
        <end position="564"/>
    </location>
</feature>
<feature type="binding site" evidence="6">
    <location>
        <position position="73"/>
    </location>
    <ligand>
        <name>Zn(2+)</name>
        <dbReference type="ChEBI" id="CHEBI:29105"/>
    </ligand>
</feature>
<dbReference type="SMART" id="SM00868">
    <property type="entry name" value="zf-AD"/>
    <property type="match status" value="2"/>
</dbReference>
<feature type="domain" description="C2H2-type" evidence="8">
    <location>
        <begin position="362"/>
        <end position="385"/>
    </location>
</feature>
<evidence type="ECO:0000259" key="9">
    <source>
        <dbReference type="PROSITE" id="PS51915"/>
    </source>
</evidence>
<dbReference type="GO" id="GO:0008270">
    <property type="term" value="F:zinc ion binding"/>
    <property type="evidence" value="ECO:0007669"/>
    <property type="project" value="UniProtKB-UniRule"/>
</dbReference>
<feature type="compositionally biased region" description="Acidic residues" evidence="7">
    <location>
        <begin position="175"/>
        <end position="187"/>
    </location>
</feature>
<dbReference type="SUPFAM" id="SSF57667">
    <property type="entry name" value="beta-beta-alpha zinc fingers"/>
    <property type="match status" value="2"/>
</dbReference>
<dbReference type="EMBL" id="UFQT01000899">
    <property type="protein sequence ID" value="SSX27905.1"/>
    <property type="molecule type" value="Genomic_DNA"/>
</dbReference>
<keyword evidence="4 6" id="KW-0862">Zinc</keyword>
<dbReference type="InterPro" id="IPR013087">
    <property type="entry name" value="Znf_C2H2_type"/>
</dbReference>
<evidence type="ECO:0000256" key="3">
    <source>
        <dbReference type="ARBA" id="ARBA00022771"/>
    </source>
</evidence>
<gene>
    <name evidence="10" type="primary">CSON014937</name>
</gene>
<evidence type="ECO:0000313" key="10">
    <source>
        <dbReference type="EMBL" id="SSX27905.1"/>
    </source>
</evidence>
<feature type="domain" description="C2H2-type" evidence="8">
    <location>
        <begin position="481"/>
        <end position="508"/>
    </location>
</feature>
<dbReference type="PANTHER" id="PTHR24379:SF121">
    <property type="entry name" value="C2H2-TYPE DOMAIN-CONTAINING PROTEIN"/>
    <property type="match status" value="1"/>
</dbReference>
<evidence type="ECO:0000256" key="5">
    <source>
        <dbReference type="PROSITE-ProRule" id="PRU00042"/>
    </source>
</evidence>
<name>A0A336MC88_CULSO</name>
<accession>A0A336MC88</accession>
<feature type="domain" description="C2H2-type" evidence="8">
    <location>
        <begin position="294"/>
        <end position="322"/>
    </location>
</feature>
<keyword evidence="3 5" id="KW-0863">Zinc-finger</keyword>